<organism evidence="6 7">
    <name type="scientific">Actinomadura rudentiformis</name>
    <dbReference type="NCBI Taxonomy" id="359158"/>
    <lineage>
        <taxon>Bacteria</taxon>
        <taxon>Bacillati</taxon>
        <taxon>Actinomycetota</taxon>
        <taxon>Actinomycetes</taxon>
        <taxon>Streptosporangiales</taxon>
        <taxon>Thermomonosporaceae</taxon>
        <taxon>Actinomadura</taxon>
    </lineage>
</organism>
<dbReference type="Pfam" id="PF13193">
    <property type="entry name" value="AMP-binding_C"/>
    <property type="match status" value="1"/>
</dbReference>
<dbReference type="Gene3D" id="3.30.300.30">
    <property type="match status" value="1"/>
</dbReference>
<dbReference type="OrthoDB" id="9803968at2"/>
<evidence type="ECO:0000256" key="2">
    <source>
        <dbReference type="ARBA" id="ARBA00022598"/>
    </source>
</evidence>
<evidence type="ECO:0000256" key="3">
    <source>
        <dbReference type="SAM" id="MobiDB-lite"/>
    </source>
</evidence>
<protein>
    <submittedName>
        <fullName evidence="6">AMP-binding protein</fullName>
    </submittedName>
</protein>
<dbReference type="PANTHER" id="PTHR43201">
    <property type="entry name" value="ACYL-COA SYNTHETASE"/>
    <property type="match status" value="1"/>
</dbReference>
<dbReference type="InterPro" id="IPR045851">
    <property type="entry name" value="AMP-bd_C_sf"/>
</dbReference>
<feature type="domain" description="AMP-dependent synthetase/ligase" evidence="4">
    <location>
        <begin position="66"/>
        <end position="408"/>
    </location>
</feature>
<dbReference type="EMBL" id="WBMT01000004">
    <property type="protein sequence ID" value="KAB2350146.1"/>
    <property type="molecule type" value="Genomic_DNA"/>
</dbReference>
<keyword evidence="2" id="KW-0436">Ligase</keyword>
<evidence type="ECO:0000256" key="1">
    <source>
        <dbReference type="ARBA" id="ARBA00006432"/>
    </source>
</evidence>
<dbReference type="InterPro" id="IPR025110">
    <property type="entry name" value="AMP-bd_C"/>
</dbReference>
<gene>
    <name evidence="6" type="ORF">F8566_10125</name>
</gene>
<dbReference type="Gene3D" id="3.40.50.980">
    <property type="match status" value="2"/>
</dbReference>
<evidence type="ECO:0000259" key="4">
    <source>
        <dbReference type="Pfam" id="PF00501"/>
    </source>
</evidence>
<dbReference type="Proteomes" id="UP000468735">
    <property type="component" value="Unassembled WGS sequence"/>
</dbReference>
<feature type="compositionally biased region" description="Low complexity" evidence="3">
    <location>
        <begin position="55"/>
        <end position="66"/>
    </location>
</feature>
<evidence type="ECO:0000259" key="5">
    <source>
        <dbReference type="Pfam" id="PF13193"/>
    </source>
</evidence>
<evidence type="ECO:0000313" key="6">
    <source>
        <dbReference type="EMBL" id="KAB2350146.1"/>
    </source>
</evidence>
<reference evidence="6 7" key="1">
    <citation type="submission" date="2019-09" db="EMBL/GenBank/DDBJ databases">
        <title>Actinomadura physcomitrii sp. nov., a novel actinomycete isolated from moss [Physcomitrium sphaericum (Ludw) Fuernr].</title>
        <authorList>
            <person name="Zhuang X."/>
            <person name="Liu C."/>
        </authorList>
    </citation>
    <scope>NUCLEOTIDE SEQUENCE [LARGE SCALE GENOMIC DNA]</scope>
    <source>
        <strain evidence="6 7">HMC1</strain>
    </source>
</reference>
<dbReference type="InterPro" id="IPR020845">
    <property type="entry name" value="AMP-binding_CS"/>
</dbReference>
<evidence type="ECO:0000313" key="7">
    <source>
        <dbReference type="Proteomes" id="UP000468735"/>
    </source>
</evidence>
<dbReference type="Gene3D" id="2.30.38.10">
    <property type="entry name" value="Luciferase, Domain 3"/>
    <property type="match status" value="1"/>
</dbReference>
<feature type="domain" description="AMP-binding enzyme C-terminal" evidence="5">
    <location>
        <begin position="459"/>
        <end position="535"/>
    </location>
</feature>
<dbReference type="Pfam" id="PF00501">
    <property type="entry name" value="AMP-binding"/>
    <property type="match status" value="1"/>
</dbReference>
<dbReference type="PROSITE" id="PS00455">
    <property type="entry name" value="AMP_BINDING"/>
    <property type="match status" value="1"/>
</dbReference>
<comment type="similarity">
    <text evidence="1">Belongs to the ATP-dependent AMP-binding enzyme family.</text>
</comment>
<name>A0A6H9Z889_9ACTN</name>
<feature type="region of interest" description="Disordered" evidence="3">
    <location>
        <begin position="43"/>
        <end position="66"/>
    </location>
</feature>
<dbReference type="SUPFAM" id="SSF56801">
    <property type="entry name" value="Acetyl-CoA synthetase-like"/>
    <property type="match status" value="1"/>
</dbReference>
<comment type="caution">
    <text evidence="6">The sequence shown here is derived from an EMBL/GenBank/DDBJ whole genome shotgun (WGS) entry which is preliminary data.</text>
</comment>
<sequence>MAPRLARSHWPADTSHPVLELTPGDVLRQATAAAPGRIALAEAATPGNLPPGNLPPGNASPNNGSTGRTWTYSELLADAHRAATWLNERFAPGERVAVWAPNIPEWVILQYGAAMAGLVLVTANPALRETELEYVLTQSRSVGIAYIDAFRGTDMAAIVDRVRPRRPELREAIHLAGWHAELTKTQPGPLPAVQAGDPAQIQYTSGTTGFPKGALLHHRGLVTNASLVAARAGFPEGGVWATALPLFHTAGCGLSVLGAAVSRGTLVLAQSFQPDLVLQAIQDWRADLYAGVPAMLAGLLAHPGFDTYDLSSCATVMSGGDTVPAPLVQEVERRFGARFSTVYGQTELSPIIAQTSPDDTAQDKCTTTGRPLPQVEVKVADPVTGAVLPVGETGEILARGYQVMVGYFDAPEATAATVTPDGWLHTGDLATMDERGYLTITGRLKDMIIRGGENIYPREIEAALSDHPAVAAALVLGVPDSDWGEQVAAIIKPADPARPPTASQLHDHVRSRLAPHKTPRHWYLAQQFPVNAMGKIQKFALRDRLADLTPLA</sequence>
<dbReference type="GO" id="GO:0006631">
    <property type="term" value="P:fatty acid metabolic process"/>
    <property type="evidence" value="ECO:0007669"/>
    <property type="project" value="TreeGrafter"/>
</dbReference>
<dbReference type="GO" id="GO:0031956">
    <property type="term" value="F:medium-chain fatty acid-CoA ligase activity"/>
    <property type="evidence" value="ECO:0007669"/>
    <property type="project" value="TreeGrafter"/>
</dbReference>
<dbReference type="InterPro" id="IPR000873">
    <property type="entry name" value="AMP-dep_synth/lig_dom"/>
</dbReference>
<dbReference type="RefSeq" id="WP_151559792.1">
    <property type="nucleotide sequence ID" value="NZ_WBMT01000004.1"/>
</dbReference>
<accession>A0A6H9Z889</accession>
<keyword evidence="7" id="KW-1185">Reference proteome</keyword>
<dbReference type="PANTHER" id="PTHR43201:SF5">
    <property type="entry name" value="MEDIUM-CHAIN ACYL-COA LIGASE ACSF2, MITOCHONDRIAL"/>
    <property type="match status" value="1"/>
</dbReference>
<proteinExistence type="inferred from homology"/>
<dbReference type="AlphaFoldDB" id="A0A6H9Z889"/>